<dbReference type="Proteomes" id="UP000034652">
    <property type="component" value="Unassembled WGS sequence"/>
</dbReference>
<evidence type="ECO:0000313" key="3">
    <source>
        <dbReference type="EMBL" id="KKT63276.1"/>
    </source>
</evidence>
<dbReference type="AlphaFoldDB" id="A0A0G1IV73"/>
<feature type="chain" id="PRO_5002537891" evidence="2">
    <location>
        <begin position="19"/>
        <end position="300"/>
    </location>
</feature>
<accession>A0A0G1IV73</accession>
<feature type="transmembrane region" description="Helical" evidence="1">
    <location>
        <begin position="56"/>
        <end position="76"/>
    </location>
</feature>
<proteinExistence type="predicted"/>
<dbReference type="EMBL" id="LCIV01000009">
    <property type="protein sequence ID" value="KKT63276.1"/>
    <property type="molecule type" value="Genomic_DNA"/>
</dbReference>
<feature type="signal peptide" evidence="2">
    <location>
        <begin position="1"/>
        <end position="18"/>
    </location>
</feature>
<organism evidence="3 4">
    <name type="scientific">Candidatus Giovannonibacteria bacterium GW2011_GWA1_44_29</name>
    <dbReference type="NCBI Taxonomy" id="1618646"/>
    <lineage>
        <taxon>Bacteria</taxon>
        <taxon>Candidatus Giovannoniibacteriota</taxon>
    </lineage>
</organism>
<dbReference type="Pfam" id="PF18895">
    <property type="entry name" value="T4SS_pilin"/>
    <property type="match status" value="1"/>
</dbReference>
<protein>
    <submittedName>
        <fullName evidence="3">Uncharacterized protein</fullName>
    </submittedName>
</protein>
<dbReference type="InterPro" id="IPR043993">
    <property type="entry name" value="T4SS_pilin"/>
</dbReference>
<reference evidence="3 4" key="1">
    <citation type="journal article" date="2015" name="Nature">
        <title>rRNA introns, odd ribosomes, and small enigmatic genomes across a large radiation of phyla.</title>
        <authorList>
            <person name="Brown C.T."/>
            <person name="Hug L.A."/>
            <person name="Thomas B.C."/>
            <person name="Sharon I."/>
            <person name="Castelle C.J."/>
            <person name="Singh A."/>
            <person name="Wilkins M.J."/>
            <person name="Williams K.H."/>
            <person name="Banfield J.F."/>
        </authorList>
    </citation>
    <scope>NUCLEOTIDE SEQUENCE [LARGE SCALE GENOMIC DNA]</scope>
</reference>
<gene>
    <name evidence="3" type="ORF">UW57_C0009G0012</name>
</gene>
<keyword evidence="1" id="KW-0812">Transmembrane</keyword>
<evidence type="ECO:0000313" key="4">
    <source>
        <dbReference type="Proteomes" id="UP000034652"/>
    </source>
</evidence>
<dbReference type="STRING" id="1618646.UW57_C0009G0012"/>
<keyword evidence="2" id="KW-0732">Signal</keyword>
<keyword evidence="1" id="KW-0472">Membrane</keyword>
<evidence type="ECO:0000256" key="1">
    <source>
        <dbReference type="SAM" id="Phobius"/>
    </source>
</evidence>
<evidence type="ECO:0000256" key="2">
    <source>
        <dbReference type="SAM" id="SignalP"/>
    </source>
</evidence>
<keyword evidence="1" id="KW-1133">Transmembrane helix</keyword>
<name>A0A0G1IV73_9BACT</name>
<sequence length="300" mass="31674">MKKSLIFNLLFLAFPTFAADGLVTCGLGNGQYCTPCDLWTLASNIVDFLVKPPSGLAFPVLVLALLIGGVVWATSAGDPNRIELGKKIITSSIIGVFIAFGGWLIVDTIIKTLAEGKITAAWNTINKCEESITSPPSPITPPITTPTPGTFQTEAEARAYFQNTDIEINKSQCTATKTTDCTDLKGLPISTAERLKALATSGGFCISGGTEGEGVIHQTHGVGKPIVDITPSCSGDFNIAELTGLRNRAAIQAKEAVCESQNGTLRSTNKSCVINSKGFTGAPFTASELKKLNHIHVVFP</sequence>
<feature type="transmembrane region" description="Helical" evidence="1">
    <location>
        <begin position="88"/>
        <end position="106"/>
    </location>
</feature>
<comment type="caution">
    <text evidence="3">The sequence shown here is derived from an EMBL/GenBank/DDBJ whole genome shotgun (WGS) entry which is preliminary data.</text>
</comment>